<sequence length="250" mass="26961">MPSTLTESTDPYCLRPGEAAELLHGHPWRRFVALGDSVVEGMCEPTPGYPDVQWVDRLAAELTAVRPELAYRNLGRRGLRAHQVRATQLAPALAFAPDLALVVCGGNDAFHRAYDAEAVDAELTAMITALRDVGADVITVGMFDVSHSPAVPEHIRPGLGERMRRLSAHTANLAERLSTIHVHLTDHPLTADPTLYSTDGRHGSARSDAIATAQTLRTLSPHRPSPHPDPTPSGPVDHEVIATTRRAGAQ</sequence>
<name>A0ABS0JFT0_9ACTN</name>
<dbReference type="PANTHER" id="PTHR43784">
    <property type="entry name" value="GDSL-LIKE LIPASE/ACYLHYDROLASE, PUTATIVE (AFU_ORTHOLOGUE AFUA_2G00820)-RELATED"/>
    <property type="match status" value="1"/>
</dbReference>
<dbReference type="SUPFAM" id="SSF52266">
    <property type="entry name" value="SGNH hydrolase"/>
    <property type="match status" value="1"/>
</dbReference>
<protein>
    <submittedName>
        <fullName evidence="3">Lysophospholipase L1-like esterase</fullName>
    </submittedName>
</protein>
<dbReference type="Gene3D" id="3.40.50.1110">
    <property type="entry name" value="SGNH hydrolase"/>
    <property type="match status" value="1"/>
</dbReference>
<comment type="caution">
    <text evidence="3">The sequence shown here is derived from an EMBL/GenBank/DDBJ whole genome shotgun (WGS) entry which is preliminary data.</text>
</comment>
<proteinExistence type="predicted"/>
<dbReference type="InterPro" id="IPR036514">
    <property type="entry name" value="SGNH_hydro_sf"/>
</dbReference>
<keyword evidence="4" id="KW-1185">Reference proteome</keyword>
<organism evidence="3 4">
    <name type="scientific">Micromonospora ureilytica</name>
    <dbReference type="NCBI Taxonomy" id="709868"/>
    <lineage>
        <taxon>Bacteria</taxon>
        <taxon>Bacillati</taxon>
        <taxon>Actinomycetota</taxon>
        <taxon>Actinomycetes</taxon>
        <taxon>Micromonosporales</taxon>
        <taxon>Micromonosporaceae</taxon>
        <taxon>Micromonospora</taxon>
    </lineage>
</organism>
<dbReference type="InterPro" id="IPR013830">
    <property type="entry name" value="SGNH_hydro"/>
</dbReference>
<dbReference type="RefSeq" id="WP_196926797.1">
    <property type="nucleotide sequence ID" value="NZ_JADOTX010000001.1"/>
</dbReference>
<dbReference type="Pfam" id="PF13472">
    <property type="entry name" value="Lipase_GDSL_2"/>
    <property type="match status" value="1"/>
</dbReference>
<evidence type="ECO:0000313" key="4">
    <source>
        <dbReference type="Proteomes" id="UP000614915"/>
    </source>
</evidence>
<reference evidence="3 4" key="1">
    <citation type="submission" date="2020-11" db="EMBL/GenBank/DDBJ databases">
        <title>Sequencing the genomes of 1000 actinobacteria strains.</title>
        <authorList>
            <person name="Klenk H.-P."/>
        </authorList>
    </citation>
    <scope>NUCLEOTIDE SEQUENCE [LARGE SCALE GENOMIC DNA]</scope>
    <source>
        <strain evidence="3 4">DSM 101692</strain>
    </source>
</reference>
<dbReference type="CDD" id="cd01832">
    <property type="entry name" value="SGNH_hydrolase_like_1"/>
    <property type="match status" value="1"/>
</dbReference>
<evidence type="ECO:0000313" key="3">
    <source>
        <dbReference type="EMBL" id="MBG6065821.1"/>
    </source>
</evidence>
<gene>
    <name evidence="3" type="ORF">IW248_002108</name>
</gene>
<feature type="region of interest" description="Disordered" evidence="1">
    <location>
        <begin position="218"/>
        <end position="250"/>
    </location>
</feature>
<feature type="domain" description="SGNH hydrolase-type esterase" evidence="2">
    <location>
        <begin position="33"/>
        <end position="199"/>
    </location>
</feature>
<evidence type="ECO:0000259" key="2">
    <source>
        <dbReference type="Pfam" id="PF13472"/>
    </source>
</evidence>
<accession>A0ABS0JFT0</accession>
<dbReference type="PANTHER" id="PTHR43784:SF2">
    <property type="entry name" value="GDSL-LIKE LIPASE_ACYLHYDROLASE, PUTATIVE (AFU_ORTHOLOGUE AFUA_2G00820)-RELATED"/>
    <property type="match status" value="1"/>
</dbReference>
<dbReference type="Proteomes" id="UP000614915">
    <property type="component" value="Unassembled WGS sequence"/>
</dbReference>
<dbReference type="InterPro" id="IPR053140">
    <property type="entry name" value="GDSL_Rv0518-like"/>
</dbReference>
<evidence type="ECO:0000256" key="1">
    <source>
        <dbReference type="SAM" id="MobiDB-lite"/>
    </source>
</evidence>
<dbReference type="EMBL" id="JADOTX010000001">
    <property type="protein sequence ID" value="MBG6065821.1"/>
    <property type="molecule type" value="Genomic_DNA"/>
</dbReference>